<organism evidence="3 4">
    <name type="scientific">Mycoplasmoides gallisepticum</name>
    <name type="common">Mycoplasma gallisepticum</name>
    <dbReference type="NCBI Taxonomy" id="2096"/>
    <lineage>
        <taxon>Bacteria</taxon>
        <taxon>Bacillati</taxon>
        <taxon>Mycoplasmatota</taxon>
        <taxon>Mycoplasmoidales</taxon>
        <taxon>Mycoplasmoidaceae</taxon>
        <taxon>Mycoplasmoides</taxon>
    </lineage>
</organism>
<dbReference type="Pfam" id="PF05692">
    <property type="entry name" value="Myco_haema"/>
    <property type="match status" value="1"/>
</dbReference>
<evidence type="ECO:0000256" key="1">
    <source>
        <dbReference type="SAM" id="MobiDB-lite"/>
    </source>
</evidence>
<protein>
    <submittedName>
        <fullName evidence="3">VlhA.5.01 variable lipoprotein family domain protein</fullName>
    </submittedName>
</protein>
<dbReference type="GeneID" id="93510613"/>
<dbReference type="AlphaFoldDB" id="A0A3B0PBE0"/>
<evidence type="ECO:0000313" key="3">
    <source>
        <dbReference type="EMBL" id="SYV94438.1"/>
    </source>
</evidence>
<feature type="compositionally biased region" description="Basic and acidic residues" evidence="1">
    <location>
        <begin position="8"/>
        <end position="19"/>
    </location>
</feature>
<accession>A0A3B0PBE0</accession>
<feature type="region of interest" description="Disordered" evidence="1">
    <location>
        <begin position="1"/>
        <end position="25"/>
    </location>
</feature>
<feature type="region of interest" description="Disordered" evidence="1">
    <location>
        <begin position="66"/>
        <end position="86"/>
    </location>
</feature>
<proteinExistence type="predicted"/>
<name>A0A3B0PBE0_MYCGL</name>
<feature type="domain" description="Haemagglutinin Mycoplasma" evidence="2">
    <location>
        <begin position="3"/>
        <end position="66"/>
    </location>
</feature>
<evidence type="ECO:0000313" key="4">
    <source>
        <dbReference type="Proteomes" id="UP000260136"/>
    </source>
</evidence>
<dbReference type="Proteomes" id="UP000260136">
    <property type="component" value="Chromosome"/>
</dbReference>
<evidence type="ECO:0000259" key="2">
    <source>
        <dbReference type="Pfam" id="PF05692"/>
    </source>
</evidence>
<dbReference type="RefSeq" id="WP_011113579.1">
    <property type="nucleotide sequence ID" value="NZ_CP143981.1"/>
</dbReference>
<reference evidence="4" key="1">
    <citation type="submission" date="2018-06" db="EMBL/GenBank/DDBJ databases">
        <authorList>
            <consortium name="Pathogen Informatics"/>
        </authorList>
    </citation>
    <scope>NUCLEOTIDE SEQUENCE [LARGE SCALE GENOMIC DNA]</scope>
    <source>
        <strain evidence="4">NCTC10115</strain>
    </source>
</reference>
<gene>
    <name evidence="3" type="primary">vlhA.5.01c</name>
    <name evidence="3" type="ORF">NCTC10115_00762</name>
</gene>
<dbReference type="InterPro" id="IPR008692">
    <property type="entry name" value="Hemogglutn_Mycoplasma"/>
</dbReference>
<keyword evidence="3" id="KW-0449">Lipoprotein</keyword>
<sequence>MEFLRQFDTGRENGTDDTNKQSVSNANLSFSHKTLHLTESFNRIVVTGASNGDDTPFFGNVTFTYMPPAATENPAGQEANQNQPSA</sequence>
<dbReference type="EMBL" id="LS991952">
    <property type="protein sequence ID" value="SYV94438.1"/>
    <property type="molecule type" value="Genomic_DNA"/>
</dbReference>